<accession>A0A975GVJ8</accession>
<dbReference type="InterPro" id="IPR050248">
    <property type="entry name" value="Polysacc_deacetylase_ArnD"/>
</dbReference>
<evidence type="ECO:0000256" key="6">
    <source>
        <dbReference type="ARBA" id="ARBA00032976"/>
    </source>
</evidence>
<reference evidence="9" key="1">
    <citation type="submission" date="2020-09" db="EMBL/GenBank/DDBJ databases">
        <title>Brevundimonas sp. LVF2 isolated from a puddle in Goettingen, Germany.</title>
        <authorList>
            <person name="Friedrich I."/>
            <person name="Klassen A."/>
            <person name="Hannes N."/>
            <person name="Schneider D."/>
            <person name="Hertel R."/>
            <person name="Daniel R."/>
        </authorList>
    </citation>
    <scope>NUCLEOTIDE SEQUENCE</scope>
    <source>
        <strain evidence="9">LVF2</strain>
    </source>
</reference>
<sequence length="331" mass="35231">MRVAGLVCGLWLLASAAPVAAQTERTVALTFDDLPYAGEVASGPGPGPGPGLSSVEVAALNAKLLDGLRAHRAPAMGFVVEKTLRALSAGDSDAVLDGWTREGFELGNHTWSHADSNRLSLDEIEAEIVRGEASIRPVMARVGKPLRYLRMPMNHTGDTAEKREGVEALAARHGYALAASTIDTSDYVFEAAYQRALGQGDGVCAARIADAYVAYSAVEIDYYAGLNVRVLGRAPAEVALLHVNRINVDTLDRLLGLYAARGYRFVSLSQAQSDPAYGRPATYATRFGPMWGYRWARELGVRVNGAEEAEPPAWVVAYGEAAGTPCLAPTA</sequence>
<dbReference type="PROSITE" id="PS51677">
    <property type="entry name" value="NODB"/>
    <property type="match status" value="1"/>
</dbReference>
<keyword evidence="5" id="KW-0378">Hydrolase</keyword>
<feature type="chain" id="PRO_5037100448" description="Chitooligosaccharide deacetylase" evidence="7">
    <location>
        <begin position="21"/>
        <end position="331"/>
    </location>
</feature>
<dbReference type="AlphaFoldDB" id="A0A975GVJ8"/>
<dbReference type="InterPro" id="IPR011330">
    <property type="entry name" value="Glyco_hydro/deAcase_b/a-brl"/>
</dbReference>
<dbReference type="InterPro" id="IPR002509">
    <property type="entry name" value="NODB_dom"/>
</dbReference>
<keyword evidence="7" id="KW-0732">Signal</keyword>
<dbReference type="RefSeq" id="WP_207870689.1">
    <property type="nucleotide sequence ID" value="NZ_CP062222.1"/>
</dbReference>
<feature type="signal peptide" evidence="7">
    <location>
        <begin position="1"/>
        <end position="20"/>
    </location>
</feature>
<evidence type="ECO:0000259" key="8">
    <source>
        <dbReference type="PROSITE" id="PS51677"/>
    </source>
</evidence>
<dbReference type="GO" id="GO:0005975">
    <property type="term" value="P:carbohydrate metabolic process"/>
    <property type="evidence" value="ECO:0007669"/>
    <property type="project" value="InterPro"/>
</dbReference>
<evidence type="ECO:0000313" key="9">
    <source>
        <dbReference type="EMBL" id="QTC91511.1"/>
    </source>
</evidence>
<comment type="function">
    <text evidence="1">Is involved in generating a small heat-stable compound (Nod), an acylated oligomer of N-acetylglucosamine, that stimulates mitosis in various plant protoplasts.</text>
</comment>
<dbReference type="GO" id="GO:0016020">
    <property type="term" value="C:membrane"/>
    <property type="evidence" value="ECO:0007669"/>
    <property type="project" value="TreeGrafter"/>
</dbReference>
<keyword evidence="4" id="KW-0479">Metal-binding</keyword>
<dbReference type="Proteomes" id="UP000663918">
    <property type="component" value="Chromosome"/>
</dbReference>
<proteinExistence type="inferred from homology"/>
<dbReference type="SUPFAM" id="SSF88713">
    <property type="entry name" value="Glycoside hydrolase/deacetylase"/>
    <property type="match status" value="1"/>
</dbReference>
<evidence type="ECO:0000256" key="4">
    <source>
        <dbReference type="ARBA" id="ARBA00022723"/>
    </source>
</evidence>
<evidence type="ECO:0000313" key="10">
    <source>
        <dbReference type="Proteomes" id="UP000663918"/>
    </source>
</evidence>
<name>A0A975GVJ8_9CAUL</name>
<dbReference type="PANTHER" id="PTHR10587:SF133">
    <property type="entry name" value="CHITIN DEACETYLASE 1-RELATED"/>
    <property type="match status" value="1"/>
</dbReference>
<dbReference type="Pfam" id="PF01522">
    <property type="entry name" value="Polysacc_deac_1"/>
    <property type="match status" value="1"/>
</dbReference>
<evidence type="ECO:0000256" key="1">
    <source>
        <dbReference type="ARBA" id="ARBA00003236"/>
    </source>
</evidence>
<feature type="domain" description="NodB homology" evidence="8">
    <location>
        <begin position="25"/>
        <end position="266"/>
    </location>
</feature>
<organism evidence="9 10">
    <name type="scientific">Brevundimonas goettingensis</name>
    <dbReference type="NCBI Taxonomy" id="2774190"/>
    <lineage>
        <taxon>Bacteria</taxon>
        <taxon>Pseudomonadati</taxon>
        <taxon>Pseudomonadota</taxon>
        <taxon>Alphaproteobacteria</taxon>
        <taxon>Caulobacterales</taxon>
        <taxon>Caulobacteraceae</taxon>
        <taxon>Brevundimonas</taxon>
    </lineage>
</organism>
<comment type="similarity">
    <text evidence="2">Belongs to the polysaccharide deacetylase family.</text>
</comment>
<dbReference type="GO" id="GO:0046872">
    <property type="term" value="F:metal ion binding"/>
    <property type="evidence" value="ECO:0007669"/>
    <property type="project" value="UniProtKB-KW"/>
</dbReference>
<dbReference type="GO" id="GO:0016810">
    <property type="term" value="F:hydrolase activity, acting on carbon-nitrogen (but not peptide) bonds"/>
    <property type="evidence" value="ECO:0007669"/>
    <property type="project" value="InterPro"/>
</dbReference>
<evidence type="ECO:0000256" key="2">
    <source>
        <dbReference type="ARBA" id="ARBA00010973"/>
    </source>
</evidence>
<keyword evidence="10" id="KW-1185">Reference proteome</keyword>
<evidence type="ECO:0000256" key="3">
    <source>
        <dbReference type="ARBA" id="ARBA00020071"/>
    </source>
</evidence>
<dbReference type="EMBL" id="CP062222">
    <property type="protein sequence ID" value="QTC91511.1"/>
    <property type="molecule type" value="Genomic_DNA"/>
</dbReference>
<evidence type="ECO:0000256" key="7">
    <source>
        <dbReference type="SAM" id="SignalP"/>
    </source>
</evidence>
<protein>
    <recommendedName>
        <fullName evidence="3">Chitooligosaccharide deacetylase</fullName>
    </recommendedName>
    <alternativeName>
        <fullName evidence="6">Nodulation protein B</fullName>
    </alternativeName>
</protein>
<dbReference type="PANTHER" id="PTHR10587">
    <property type="entry name" value="GLYCOSYL TRANSFERASE-RELATED"/>
    <property type="match status" value="1"/>
</dbReference>
<evidence type="ECO:0000256" key="5">
    <source>
        <dbReference type="ARBA" id="ARBA00022801"/>
    </source>
</evidence>
<gene>
    <name evidence="9" type="ORF">IFJ75_00815</name>
</gene>
<dbReference type="Gene3D" id="3.20.20.370">
    <property type="entry name" value="Glycoside hydrolase/deacetylase"/>
    <property type="match status" value="1"/>
</dbReference>
<dbReference type="KEGG" id="bgoe:IFJ75_00815"/>